<protein>
    <submittedName>
        <fullName evidence="4">M-phase phosphoprotein 8</fullName>
    </submittedName>
</protein>
<feature type="region of interest" description="Disordered" evidence="2">
    <location>
        <begin position="77"/>
        <end position="131"/>
    </location>
</feature>
<proteinExistence type="predicted"/>
<evidence type="ECO:0000313" key="5">
    <source>
        <dbReference type="Proteomes" id="UP000830375"/>
    </source>
</evidence>
<dbReference type="InterPro" id="IPR000953">
    <property type="entry name" value="Chromo/chromo_shadow_dom"/>
</dbReference>
<evidence type="ECO:0000256" key="2">
    <source>
        <dbReference type="SAM" id="MobiDB-lite"/>
    </source>
</evidence>
<feature type="domain" description="Chromo" evidence="3">
    <location>
        <begin position="31"/>
        <end position="89"/>
    </location>
</feature>
<organism evidence="4 5">
    <name type="scientific">Labeo rohita</name>
    <name type="common">Indian major carp</name>
    <name type="synonym">Cyprinus rohita</name>
    <dbReference type="NCBI Taxonomy" id="84645"/>
    <lineage>
        <taxon>Eukaryota</taxon>
        <taxon>Metazoa</taxon>
        <taxon>Chordata</taxon>
        <taxon>Craniata</taxon>
        <taxon>Vertebrata</taxon>
        <taxon>Euteleostomi</taxon>
        <taxon>Actinopterygii</taxon>
        <taxon>Neopterygii</taxon>
        <taxon>Teleostei</taxon>
        <taxon>Ostariophysi</taxon>
        <taxon>Cypriniformes</taxon>
        <taxon>Cyprinidae</taxon>
        <taxon>Labeoninae</taxon>
        <taxon>Labeonini</taxon>
        <taxon>Labeo</taxon>
    </lineage>
</organism>
<dbReference type="Proteomes" id="UP000830375">
    <property type="component" value="Unassembled WGS sequence"/>
</dbReference>
<evidence type="ECO:0000259" key="3">
    <source>
        <dbReference type="PROSITE" id="PS50013"/>
    </source>
</evidence>
<evidence type="ECO:0000313" key="4">
    <source>
        <dbReference type="EMBL" id="KAI2652573.1"/>
    </source>
</evidence>
<reference evidence="4 5" key="1">
    <citation type="submission" date="2022-01" db="EMBL/GenBank/DDBJ databases">
        <title>A high-quality chromosome-level genome assembly of rohu carp, Labeo rohita.</title>
        <authorList>
            <person name="Arick M.A. II"/>
            <person name="Hsu C.-Y."/>
            <person name="Magbanua Z."/>
            <person name="Pechanova O."/>
            <person name="Grover C."/>
            <person name="Miller E."/>
            <person name="Thrash A."/>
            <person name="Ezzel L."/>
            <person name="Alam S."/>
            <person name="Benzie J."/>
            <person name="Hamilton M."/>
            <person name="Karsi A."/>
            <person name="Lawrence M.L."/>
            <person name="Peterson D.G."/>
        </authorList>
    </citation>
    <scope>NUCLEOTIDE SEQUENCE [LARGE SCALE GENOMIC DNA]</scope>
    <source>
        <strain evidence="5">BAU-BD-2019</strain>
        <tissue evidence="4">Blood</tissue>
    </source>
</reference>
<keyword evidence="5" id="KW-1185">Reference proteome</keyword>
<sequence length="131" mass="15215">MFLCLSPPVVQKERRTRRSTPPIVVDGEEAYQVWELLDFRCQGRVLQYLVDWESYGPEEWFWVNSQEILDPTLTAEFHRTHPDNPAPRPHGRPWHCVPPRFRSHSQGGGSVTNQASVAPSDHHQKELSPEY</sequence>
<comment type="caution">
    <text evidence="4">The sequence shown here is derived from an EMBL/GenBank/DDBJ whole genome shotgun (WGS) entry which is preliminary data.</text>
</comment>
<dbReference type="PROSITE" id="PS50013">
    <property type="entry name" value="CHROMO_2"/>
    <property type="match status" value="1"/>
</dbReference>
<comment type="subcellular location">
    <subcellularLocation>
        <location evidence="1">Nucleus</location>
    </subcellularLocation>
</comment>
<name>A0ABQ8LSD6_LABRO</name>
<feature type="compositionally biased region" description="Basic and acidic residues" evidence="2">
    <location>
        <begin position="120"/>
        <end position="131"/>
    </location>
</feature>
<evidence type="ECO:0000256" key="1">
    <source>
        <dbReference type="ARBA" id="ARBA00004123"/>
    </source>
</evidence>
<dbReference type="SUPFAM" id="SSF54160">
    <property type="entry name" value="Chromo domain-like"/>
    <property type="match status" value="1"/>
</dbReference>
<accession>A0ABQ8LSD6</accession>
<gene>
    <name evidence="4" type="ORF">H4Q32_005815</name>
</gene>
<dbReference type="InterPro" id="IPR016197">
    <property type="entry name" value="Chromo-like_dom_sf"/>
</dbReference>
<dbReference type="EMBL" id="JACTAM010000019">
    <property type="protein sequence ID" value="KAI2652573.1"/>
    <property type="molecule type" value="Genomic_DNA"/>
</dbReference>
<dbReference type="Gene3D" id="2.40.50.40">
    <property type="match status" value="1"/>
</dbReference>